<protein>
    <recommendedName>
        <fullName evidence="4 7">dTDP-glucose 4,6-dehydratase</fullName>
        <ecNumber evidence="4 7">4.2.1.46</ecNumber>
    </recommendedName>
</protein>
<dbReference type="GO" id="GO:0008460">
    <property type="term" value="F:dTDP-glucose 4,6-dehydratase activity"/>
    <property type="evidence" value="ECO:0007669"/>
    <property type="project" value="UniProtKB-EC"/>
</dbReference>
<reference evidence="9" key="1">
    <citation type="submission" date="2020-03" db="EMBL/GenBank/DDBJ databases">
        <title>Genome of Pelagibius litoralis DSM 21314T.</title>
        <authorList>
            <person name="Wang G."/>
        </authorList>
    </citation>
    <scope>NUCLEOTIDE SEQUENCE</scope>
    <source>
        <strain evidence="9">DSM 21314</strain>
    </source>
</reference>
<dbReference type="Gene3D" id="3.90.25.10">
    <property type="entry name" value="UDP-galactose 4-epimerase, domain 1"/>
    <property type="match status" value="1"/>
</dbReference>
<dbReference type="RefSeq" id="WP_167221148.1">
    <property type="nucleotide sequence ID" value="NZ_JAAQPH010000002.1"/>
</dbReference>
<dbReference type="EMBL" id="JAAQPH010000002">
    <property type="protein sequence ID" value="NIA67511.1"/>
    <property type="molecule type" value="Genomic_DNA"/>
</dbReference>
<evidence type="ECO:0000313" key="9">
    <source>
        <dbReference type="EMBL" id="NIA67511.1"/>
    </source>
</evidence>
<comment type="similarity">
    <text evidence="3 7">Belongs to the NAD(P)-dependent epimerase/dehydratase family. dTDP-glucose dehydratase subfamily.</text>
</comment>
<comment type="cofactor">
    <cofactor evidence="2 7">
        <name>NAD(+)</name>
        <dbReference type="ChEBI" id="CHEBI:57540"/>
    </cofactor>
</comment>
<dbReference type="NCBIfam" id="TIGR01181">
    <property type="entry name" value="dTDP_gluc_dehyt"/>
    <property type="match status" value="1"/>
</dbReference>
<keyword evidence="5" id="KW-0520">NAD</keyword>
<dbReference type="AlphaFoldDB" id="A0A967C524"/>
<comment type="caution">
    <text evidence="9">The sequence shown here is derived from an EMBL/GenBank/DDBJ whole genome shotgun (WGS) entry which is preliminary data.</text>
</comment>
<evidence type="ECO:0000256" key="3">
    <source>
        <dbReference type="ARBA" id="ARBA00008178"/>
    </source>
</evidence>
<dbReference type="SUPFAM" id="SSF51735">
    <property type="entry name" value="NAD(P)-binding Rossmann-fold domains"/>
    <property type="match status" value="1"/>
</dbReference>
<evidence type="ECO:0000256" key="4">
    <source>
        <dbReference type="ARBA" id="ARBA00011990"/>
    </source>
</evidence>
<dbReference type="EC" id="4.2.1.46" evidence="4 7"/>
<feature type="domain" description="NAD(P)-binding" evidence="8">
    <location>
        <begin position="4"/>
        <end position="323"/>
    </location>
</feature>
<comment type="catalytic activity">
    <reaction evidence="1 7">
        <text>dTDP-alpha-D-glucose = dTDP-4-dehydro-6-deoxy-alpha-D-glucose + H2O</text>
        <dbReference type="Rhea" id="RHEA:17221"/>
        <dbReference type="ChEBI" id="CHEBI:15377"/>
        <dbReference type="ChEBI" id="CHEBI:57477"/>
        <dbReference type="ChEBI" id="CHEBI:57649"/>
        <dbReference type="EC" id="4.2.1.46"/>
    </reaction>
</comment>
<accession>A0A967C524</accession>
<gene>
    <name evidence="9" type="primary">rfbB</name>
    <name evidence="9" type="ORF">HBA54_02795</name>
</gene>
<dbReference type="PANTHER" id="PTHR43000">
    <property type="entry name" value="DTDP-D-GLUCOSE 4,6-DEHYDRATASE-RELATED"/>
    <property type="match status" value="1"/>
</dbReference>
<evidence type="ECO:0000256" key="7">
    <source>
        <dbReference type="RuleBase" id="RU004473"/>
    </source>
</evidence>
<sequence>MKILVTGGAGFIGSAVIRQLLSDGTAEVVNVDKLTYAATPEALEDWADAGGYAFEQVDICDASALQAVFAAHRPTAVMHLAAESHVDRSIDDAGDFIQTNVVGTYRLLETATAFWRELEGEDQARFRFHHISTDEVFGALGAVGQFTEETPYQPNSPYSASKASSDHLVRAWNKTYGLPAVTSNCSNNYGPYQFPEKLIPLMIINALKGKALPVYGKGENIRDWLHVEDHARALVTVLTQGRVGETYNVGGDSEERNIDVVGMICDLLDELRPGGEGGSRRDLISFVTDRPGHDLRYAVDSSKLRGELDWRPQESFASGLRKTVDWYLDNEAWWQGILDRRYQGERLGLSKPKKAG</sequence>
<keyword evidence="6 7" id="KW-0456">Lyase</keyword>
<evidence type="ECO:0000256" key="2">
    <source>
        <dbReference type="ARBA" id="ARBA00001911"/>
    </source>
</evidence>
<evidence type="ECO:0000256" key="6">
    <source>
        <dbReference type="ARBA" id="ARBA00023239"/>
    </source>
</evidence>
<dbReference type="CDD" id="cd05246">
    <property type="entry name" value="dTDP_GD_SDR_e"/>
    <property type="match status" value="1"/>
</dbReference>
<dbReference type="Proteomes" id="UP000761264">
    <property type="component" value="Unassembled WGS sequence"/>
</dbReference>
<organism evidence="9 10">
    <name type="scientific">Pelagibius litoralis</name>
    <dbReference type="NCBI Taxonomy" id="374515"/>
    <lineage>
        <taxon>Bacteria</taxon>
        <taxon>Pseudomonadati</taxon>
        <taxon>Pseudomonadota</taxon>
        <taxon>Alphaproteobacteria</taxon>
        <taxon>Rhodospirillales</taxon>
        <taxon>Rhodovibrionaceae</taxon>
        <taxon>Pelagibius</taxon>
    </lineage>
</organism>
<dbReference type="InterPro" id="IPR016040">
    <property type="entry name" value="NAD(P)-bd_dom"/>
</dbReference>
<dbReference type="InterPro" id="IPR005888">
    <property type="entry name" value="dTDP_Gluc_deHydtase"/>
</dbReference>
<dbReference type="GO" id="GO:0009225">
    <property type="term" value="P:nucleotide-sugar metabolic process"/>
    <property type="evidence" value="ECO:0007669"/>
    <property type="project" value="InterPro"/>
</dbReference>
<evidence type="ECO:0000259" key="8">
    <source>
        <dbReference type="Pfam" id="PF16363"/>
    </source>
</evidence>
<dbReference type="InterPro" id="IPR036291">
    <property type="entry name" value="NAD(P)-bd_dom_sf"/>
</dbReference>
<evidence type="ECO:0000313" key="10">
    <source>
        <dbReference type="Proteomes" id="UP000761264"/>
    </source>
</evidence>
<proteinExistence type="inferred from homology"/>
<keyword evidence="10" id="KW-1185">Reference proteome</keyword>
<dbReference type="Gene3D" id="3.40.50.720">
    <property type="entry name" value="NAD(P)-binding Rossmann-like Domain"/>
    <property type="match status" value="1"/>
</dbReference>
<dbReference type="Pfam" id="PF16363">
    <property type="entry name" value="GDP_Man_Dehyd"/>
    <property type="match status" value="1"/>
</dbReference>
<name>A0A967C524_9PROT</name>
<evidence type="ECO:0000256" key="1">
    <source>
        <dbReference type="ARBA" id="ARBA00001539"/>
    </source>
</evidence>
<evidence type="ECO:0000256" key="5">
    <source>
        <dbReference type="ARBA" id="ARBA00023027"/>
    </source>
</evidence>